<organism evidence="1">
    <name type="scientific">hydrothermal vent metagenome</name>
    <dbReference type="NCBI Taxonomy" id="652676"/>
    <lineage>
        <taxon>unclassified sequences</taxon>
        <taxon>metagenomes</taxon>
        <taxon>ecological metagenomes</taxon>
    </lineage>
</organism>
<gene>
    <name evidence="1" type="ORF">MNBD_GAMMA03-417</name>
</gene>
<dbReference type="Gene3D" id="2.60.120.200">
    <property type="match status" value="1"/>
</dbReference>
<sequence>MKTVLNKPINIIIFSLLIIWVTSLEAEPFTVDSNFDSGTLDTQVGDEFAANALNTFTDAAGHTVFSDDRAFSGTQSAQLNIQQGSDGWGVWGGRKEFPTYLSEGDDIWVRIRTFMPESFDYTTNFSLKFLRLATHASSGAGEGYVDIYINNDGTYKYQNEQSNTDWLRFQSQTGEFIVGEDIVGATSGATGVITAVTPTRDVFEYTGTTEFERWENVTGQTSGAIGRLNRVSSNSVTSFGSENPIKKGVWETYVYHVRHSATNPLVEFYKHIGETGFDSDGKPIGGSLQLLFSDVTDYTLKSTTSKVTHFLLFTYWNGSAPQTQNMYIDDLWLSTNPPPELSFDLIFSDGFDS</sequence>
<evidence type="ECO:0000313" key="1">
    <source>
        <dbReference type="EMBL" id="VAW46233.1"/>
    </source>
</evidence>
<protein>
    <submittedName>
        <fullName evidence="1">Uncharacterized protein</fullName>
    </submittedName>
</protein>
<name>A0A3B0W1E4_9ZZZZ</name>
<reference evidence="1" key="1">
    <citation type="submission" date="2018-06" db="EMBL/GenBank/DDBJ databases">
        <authorList>
            <person name="Zhirakovskaya E."/>
        </authorList>
    </citation>
    <scope>NUCLEOTIDE SEQUENCE</scope>
</reference>
<proteinExistence type="predicted"/>
<dbReference type="EMBL" id="UOFC01000091">
    <property type="protein sequence ID" value="VAW46233.1"/>
    <property type="molecule type" value="Genomic_DNA"/>
</dbReference>
<dbReference type="AlphaFoldDB" id="A0A3B0W1E4"/>
<accession>A0A3B0W1E4</accession>